<dbReference type="SUPFAM" id="SSF47384">
    <property type="entry name" value="Homodimeric domain of signal transducing histidine kinase"/>
    <property type="match status" value="1"/>
</dbReference>
<dbReference type="InterPro" id="IPR003661">
    <property type="entry name" value="HisK_dim/P_dom"/>
</dbReference>
<feature type="transmembrane region" description="Helical" evidence="2">
    <location>
        <begin position="200"/>
        <end position="218"/>
    </location>
</feature>
<dbReference type="GO" id="GO:0000155">
    <property type="term" value="F:phosphorelay sensor kinase activity"/>
    <property type="evidence" value="ECO:0007669"/>
    <property type="project" value="InterPro"/>
</dbReference>
<dbReference type="Proteomes" id="UP001295684">
    <property type="component" value="Unassembled WGS sequence"/>
</dbReference>
<dbReference type="InterPro" id="IPR004358">
    <property type="entry name" value="Sig_transdc_His_kin-like_C"/>
</dbReference>
<dbReference type="AlphaFoldDB" id="A0AAD1Y9Z0"/>
<dbReference type="SMART" id="SM00388">
    <property type="entry name" value="HisKA"/>
    <property type="match status" value="1"/>
</dbReference>
<dbReference type="Pfam" id="PF00512">
    <property type="entry name" value="HisKA"/>
    <property type="match status" value="1"/>
</dbReference>
<keyword evidence="2" id="KW-1133">Transmembrane helix</keyword>
<dbReference type="Gene3D" id="3.30.565.10">
    <property type="entry name" value="Histidine kinase-like ATPase, C-terminal domain"/>
    <property type="match status" value="1"/>
</dbReference>
<accession>A0AAD1Y9Z0</accession>
<feature type="transmembrane region" description="Helical" evidence="2">
    <location>
        <begin position="61"/>
        <end position="83"/>
    </location>
</feature>
<organism evidence="4 5">
    <name type="scientific">Euplotes crassus</name>
    <dbReference type="NCBI Taxonomy" id="5936"/>
    <lineage>
        <taxon>Eukaryota</taxon>
        <taxon>Sar</taxon>
        <taxon>Alveolata</taxon>
        <taxon>Ciliophora</taxon>
        <taxon>Intramacronucleata</taxon>
        <taxon>Spirotrichea</taxon>
        <taxon>Hypotrichia</taxon>
        <taxon>Euplotida</taxon>
        <taxon>Euplotidae</taxon>
        <taxon>Moneuplotes</taxon>
    </lineage>
</organism>
<keyword evidence="2" id="KW-0812">Transmembrane</keyword>
<dbReference type="InterPro" id="IPR003594">
    <property type="entry name" value="HATPase_dom"/>
</dbReference>
<dbReference type="InterPro" id="IPR036097">
    <property type="entry name" value="HisK_dim/P_sf"/>
</dbReference>
<feature type="transmembrane region" description="Helical" evidence="2">
    <location>
        <begin position="171"/>
        <end position="188"/>
    </location>
</feature>
<dbReference type="PANTHER" id="PTHR43719">
    <property type="entry name" value="TWO-COMPONENT HISTIDINE KINASE"/>
    <property type="match status" value="1"/>
</dbReference>
<name>A0AAD1Y9Z0_EUPCR</name>
<feature type="domain" description="Histidine kinase" evidence="3">
    <location>
        <begin position="402"/>
        <end position="647"/>
    </location>
</feature>
<dbReference type="SMART" id="SM00387">
    <property type="entry name" value="HATPase_c"/>
    <property type="match status" value="1"/>
</dbReference>
<dbReference type="PANTHER" id="PTHR43719:SF28">
    <property type="entry name" value="PEROXIDE STRESS-ACTIVATED HISTIDINE KINASE MAK1-RELATED"/>
    <property type="match status" value="1"/>
</dbReference>
<dbReference type="InterPro" id="IPR050956">
    <property type="entry name" value="2C_system_His_kinase"/>
</dbReference>
<reference evidence="4" key="1">
    <citation type="submission" date="2023-07" db="EMBL/GenBank/DDBJ databases">
        <authorList>
            <consortium name="AG Swart"/>
            <person name="Singh M."/>
            <person name="Singh A."/>
            <person name="Seah K."/>
            <person name="Emmerich C."/>
        </authorList>
    </citation>
    <scope>NUCLEOTIDE SEQUENCE</scope>
    <source>
        <strain evidence="4">DP1</strain>
    </source>
</reference>
<gene>
    <name evidence="4" type="ORF">ECRASSUSDP1_LOCUS28621</name>
</gene>
<dbReference type="PRINTS" id="PR00344">
    <property type="entry name" value="BCTRLSENSOR"/>
</dbReference>
<dbReference type="SUPFAM" id="SSF55874">
    <property type="entry name" value="ATPase domain of HSP90 chaperone/DNA topoisomerase II/histidine kinase"/>
    <property type="match status" value="1"/>
</dbReference>
<dbReference type="InterPro" id="IPR036890">
    <property type="entry name" value="HATPase_C_sf"/>
</dbReference>
<dbReference type="Gene3D" id="1.10.287.130">
    <property type="match status" value="1"/>
</dbReference>
<keyword evidence="2" id="KW-0472">Membrane</keyword>
<evidence type="ECO:0000259" key="3">
    <source>
        <dbReference type="PROSITE" id="PS50109"/>
    </source>
</evidence>
<sequence>MEATGFRTGRAEEEGIGNRVNGEGGIGRFMRMGNGGDEDGEVQRFMNEKIQESLQKSYSRYIRIGCLGNMGVCFVAALTAVLTMNEENEKANTQLCTHSVTFLVISFLILVICGRKAFYLVYLVPILLGLGIYMAIDITLQSEEYRPSEYLVVSCCTAHCLMILIPNKWIHSSIAHALAMGYLGYGAWKTYGMFSSDINLTIMLCVFWFTLSSYFLSLKTTGMYAEIYKNKKLIEEMKKVLQILPFGVVIWPSKAGEKYFANKEFRQKYTEVDHSLEELAGIELKLLDDERKTINEEFRNDLAKFLKNQQRLIRNNECIVERNAQIKCFPKEVLHMSEDSEEAVNHKICCIKTLTIEWEGVNSYLHVFIDNTNVIRLEEMKNKMKLEEADNNMKLQKIMFASASHEFRTPLNSITNSFDIILNSFNTINRVCQPYFSELEGLESEEIDLNAETLMKFIKIGKSSSLLLLTLIEDVLNLSKMEAGTFTINKEIFQVCEILDEIYDIFSMQCELKSIKLSVRISSDVRKLNIFSDKSRIKQIIMNLVSNSMKFTFKGSITIECMNIRQRGRVFTKFSVRDTGVGIKKKDQKKLFKLFGMISKTKSMNKSGTGIGLTISKKYVEAIGGEIYLKSAPKIGTEVTFTFPVDRIPESESHPQSSKSIWSYFESDFEIAEEGRIHQNLAIHKDIGSRGCFTKR</sequence>
<dbReference type="Pfam" id="PF02518">
    <property type="entry name" value="HATPase_c"/>
    <property type="match status" value="1"/>
</dbReference>
<comment type="caution">
    <text evidence="4">The sequence shown here is derived from an EMBL/GenBank/DDBJ whole genome shotgun (WGS) entry which is preliminary data.</text>
</comment>
<dbReference type="FunFam" id="3.30.565.10:FF:000010">
    <property type="entry name" value="Sensor histidine kinase RcsC"/>
    <property type="match status" value="1"/>
</dbReference>
<evidence type="ECO:0000313" key="4">
    <source>
        <dbReference type="EMBL" id="CAI2386995.1"/>
    </source>
</evidence>
<keyword evidence="1" id="KW-0597">Phosphoprotein</keyword>
<feature type="transmembrane region" description="Helical" evidence="2">
    <location>
        <begin position="118"/>
        <end position="136"/>
    </location>
</feature>
<feature type="transmembrane region" description="Helical" evidence="2">
    <location>
        <begin position="95"/>
        <end position="112"/>
    </location>
</feature>
<evidence type="ECO:0000256" key="1">
    <source>
        <dbReference type="ARBA" id="ARBA00022553"/>
    </source>
</evidence>
<evidence type="ECO:0000256" key="2">
    <source>
        <dbReference type="SAM" id="Phobius"/>
    </source>
</evidence>
<keyword evidence="5" id="KW-1185">Reference proteome</keyword>
<dbReference type="EMBL" id="CAMPGE010029515">
    <property type="protein sequence ID" value="CAI2386995.1"/>
    <property type="molecule type" value="Genomic_DNA"/>
</dbReference>
<evidence type="ECO:0000313" key="5">
    <source>
        <dbReference type="Proteomes" id="UP001295684"/>
    </source>
</evidence>
<proteinExistence type="predicted"/>
<dbReference type="InterPro" id="IPR005467">
    <property type="entry name" value="His_kinase_dom"/>
</dbReference>
<protein>
    <recommendedName>
        <fullName evidence="3">Histidine kinase domain-containing protein</fullName>
    </recommendedName>
</protein>
<dbReference type="PROSITE" id="PS50109">
    <property type="entry name" value="HIS_KIN"/>
    <property type="match status" value="1"/>
</dbReference>
<dbReference type="CDD" id="cd00082">
    <property type="entry name" value="HisKA"/>
    <property type="match status" value="1"/>
</dbReference>